<dbReference type="InterPro" id="IPR027417">
    <property type="entry name" value="P-loop_NTPase"/>
</dbReference>
<dbReference type="PANTHER" id="PTHR37291:SF1">
    <property type="entry name" value="TYPE IV METHYL-DIRECTED RESTRICTION ENZYME ECOKMCRB SUBUNIT"/>
    <property type="match status" value="1"/>
</dbReference>
<dbReference type="InterPro" id="IPR003593">
    <property type="entry name" value="AAA+_ATPase"/>
</dbReference>
<dbReference type="AlphaFoldDB" id="A0A1W1BMW0"/>
<organism evidence="2">
    <name type="scientific">hydrothermal vent metagenome</name>
    <dbReference type="NCBI Taxonomy" id="652676"/>
    <lineage>
        <taxon>unclassified sequences</taxon>
        <taxon>metagenomes</taxon>
        <taxon>ecological metagenomes</taxon>
    </lineage>
</organism>
<dbReference type="PANTHER" id="PTHR37291">
    <property type="entry name" value="5-METHYLCYTOSINE-SPECIFIC RESTRICTION ENZYME B"/>
    <property type="match status" value="1"/>
</dbReference>
<evidence type="ECO:0000313" key="2">
    <source>
        <dbReference type="EMBL" id="SFV54874.1"/>
    </source>
</evidence>
<feature type="domain" description="AAA+ ATPase" evidence="1">
    <location>
        <begin position="145"/>
        <end position="470"/>
    </location>
</feature>
<accession>A0A1W1BMW0</accession>
<dbReference type="InterPro" id="IPR011704">
    <property type="entry name" value="ATPase_dyneun-rel_AAA"/>
</dbReference>
<gene>
    <name evidence="2" type="ORF">MNB_SV-9-6</name>
</gene>
<reference evidence="2" key="1">
    <citation type="submission" date="2016-10" db="EMBL/GenBank/DDBJ databases">
        <authorList>
            <person name="de Groot N.N."/>
        </authorList>
    </citation>
    <scope>NUCLEOTIDE SEQUENCE</scope>
</reference>
<dbReference type="InterPro" id="IPR052934">
    <property type="entry name" value="Methyl-DNA_Rec/Restrict_Enz"/>
</dbReference>
<sequence length="542" mass="64391">MSEKIKIGKLVKKYTPLIVQLCKDDNNELSNLQYKKYSKEKFNLNYPFFKKVNEIKEHDKLKFELTSTFNYRYWKDIYIINQIEYRVTSQWFEYNKNDFIKYLQDKQILQDNSNEEYSSRIDNDKKSINKYNNSNNFLQDIKMTKIKNILLYGVPGVGKTHNYKKLLYLIEEEYSQSEIFNKIQENSENTTEEEFFINKIFNELKDDNQIEFITFHQSYSYEDFIEGFRPQKSGNIELEDGIFKSISNRALENLEDSQKSLDTISQKYNFENLLDAFKLYIEDKLSEGEFILKNKATIDGVNKSSFNVGGSVTSGQKLTFDIIQRDYEAFKNGQIQDYRDIKSTFESKRGIHGNAPYYFALYHKLKEFEEKDYKQNNDKVQKVEEKNYYLVIDEINRGNISKIFGELITLIEEDKRDSYEVTLPYSKEKFKIPSNLYIIATMNSTDKSIATMDIALRRRFTFIKMKPNSDLVKNTEAQKLMIALNNYITETRGEDYQLGHSYFMGYIDLEFVIEYKIKPLLEEYFYGDDEAYKKAIDICSPR</sequence>
<dbReference type="GO" id="GO:0005524">
    <property type="term" value="F:ATP binding"/>
    <property type="evidence" value="ECO:0007669"/>
    <property type="project" value="InterPro"/>
</dbReference>
<dbReference type="Pfam" id="PF07728">
    <property type="entry name" value="AAA_5"/>
    <property type="match status" value="1"/>
</dbReference>
<proteinExistence type="predicted"/>
<dbReference type="Gene3D" id="3.40.50.300">
    <property type="entry name" value="P-loop containing nucleotide triphosphate hydrolases"/>
    <property type="match status" value="2"/>
</dbReference>
<dbReference type="GO" id="GO:0016887">
    <property type="term" value="F:ATP hydrolysis activity"/>
    <property type="evidence" value="ECO:0007669"/>
    <property type="project" value="InterPro"/>
</dbReference>
<protein>
    <submittedName>
        <fullName evidence="2">ATPase associated with various cellular activities, AAA_5</fullName>
    </submittedName>
</protein>
<dbReference type="SUPFAM" id="SSF52540">
    <property type="entry name" value="P-loop containing nucleoside triphosphate hydrolases"/>
    <property type="match status" value="1"/>
</dbReference>
<name>A0A1W1BMW0_9ZZZZ</name>
<dbReference type="SMART" id="SM00382">
    <property type="entry name" value="AAA"/>
    <property type="match status" value="1"/>
</dbReference>
<evidence type="ECO:0000259" key="1">
    <source>
        <dbReference type="SMART" id="SM00382"/>
    </source>
</evidence>
<dbReference type="EMBL" id="FPHG01000027">
    <property type="protein sequence ID" value="SFV54874.1"/>
    <property type="molecule type" value="Genomic_DNA"/>
</dbReference>